<feature type="transmembrane region" description="Helical" evidence="6">
    <location>
        <begin position="250"/>
        <end position="269"/>
    </location>
</feature>
<protein>
    <submittedName>
        <fullName evidence="7">Nodulin-26</fullName>
    </submittedName>
</protein>
<gene>
    <name evidence="7" type="ORF">D0Y65_036149</name>
</gene>
<feature type="transmembrane region" description="Helical" evidence="6">
    <location>
        <begin position="66"/>
        <end position="86"/>
    </location>
</feature>
<dbReference type="PANTHER" id="PTHR45724">
    <property type="entry name" value="AQUAPORIN NIP2-1"/>
    <property type="match status" value="1"/>
</dbReference>
<keyword evidence="4 6" id="KW-0472">Membrane</keyword>
<dbReference type="InterPro" id="IPR034294">
    <property type="entry name" value="Aquaporin_transptr"/>
</dbReference>
<proteinExistence type="inferred from homology"/>
<accession>A0A445HD45</accession>
<name>A0A445HD45_GLYSO</name>
<dbReference type="InterPro" id="IPR023271">
    <property type="entry name" value="Aquaporin-like"/>
</dbReference>
<evidence type="ECO:0000313" key="7">
    <source>
        <dbReference type="EMBL" id="RZB71550.1"/>
    </source>
</evidence>
<feature type="transmembrane region" description="Helical" evidence="6">
    <location>
        <begin position="219"/>
        <end position="238"/>
    </location>
</feature>
<dbReference type="Gene3D" id="1.20.1080.10">
    <property type="entry name" value="Glycerol uptake facilitator protein"/>
    <property type="match status" value="2"/>
</dbReference>
<evidence type="ECO:0000256" key="6">
    <source>
        <dbReference type="SAM" id="Phobius"/>
    </source>
</evidence>
<sequence>MMSDSLSVNVDSSIKSEFSTDEGHKTIHETKHFPSNIQKAIAEVVSTYILIFAGCGAALVNEKLPLTIVGIAIVSGLALTVATYSIGHVFGGHFNPVVPIALVAVRKVQFKLTSFEAQNFVLFLSLHSSSPTFKLLSMASYGEAKDSIDEEDPRPASSTWSHIIVIQRWIALRNLMLENVKTQCSEGVIPLTLKVLHHDKVDVGVTVTKYLSSTSHLEAIVWEFITASILMLTICGVATDHRGSKDLTGVAIGISVLINVIIAGPITGASMNPARSLGPAIVSGDYKNIWVYIVSPILGAVSASTLYKFLEVTQPVKPKSCDCNICSHNHLPL</sequence>
<evidence type="ECO:0000256" key="3">
    <source>
        <dbReference type="ARBA" id="ARBA00022989"/>
    </source>
</evidence>
<dbReference type="Pfam" id="PF00230">
    <property type="entry name" value="MIP"/>
    <property type="match status" value="2"/>
</dbReference>
<dbReference type="InterPro" id="IPR000425">
    <property type="entry name" value="MIP"/>
</dbReference>
<dbReference type="GO" id="GO:0015267">
    <property type="term" value="F:channel activity"/>
    <property type="evidence" value="ECO:0007669"/>
    <property type="project" value="InterPro"/>
</dbReference>
<dbReference type="GO" id="GO:0016020">
    <property type="term" value="C:membrane"/>
    <property type="evidence" value="ECO:0007669"/>
    <property type="project" value="UniProtKB-SubCell"/>
</dbReference>
<reference evidence="7 8" key="1">
    <citation type="submission" date="2018-09" db="EMBL/GenBank/DDBJ databases">
        <title>A high-quality reference genome of wild soybean provides a powerful tool to mine soybean genomes.</title>
        <authorList>
            <person name="Xie M."/>
            <person name="Chung C.Y.L."/>
            <person name="Li M.-W."/>
            <person name="Wong F.-L."/>
            <person name="Chan T.-F."/>
            <person name="Lam H.-M."/>
        </authorList>
    </citation>
    <scope>NUCLEOTIDE SEQUENCE [LARGE SCALE GENOMIC DNA]</scope>
    <source>
        <strain evidence="8">cv. W05</strain>
        <tissue evidence="7">Hypocotyl of etiolated seedlings</tissue>
    </source>
</reference>
<dbReference type="EMBL" id="QZWG01000013">
    <property type="protein sequence ID" value="RZB71550.1"/>
    <property type="molecule type" value="Genomic_DNA"/>
</dbReference>
<keyword evidence="2 5" id="KW-0812">Transmembrane</keyword>
<keyword evidence="5" id="KW-0813">Transport</keyword>
<evidence type="ECO:0000313" key="8">
    <source>
        <dbReference type="Proteomes" id="UP000289340"/>
    </source>
</evidence>
<feature type="transmembrane region" description="Helical" evidence="6">
    <location>
        <begin position="289"/>
        <end position="310"/>
    </location>
</feature>
<dbReference type="PRINTS" id="PR00783">
    <property type="entry name" value="MINTRINSICP"/>
</dbReference>
<evidence type="ECO:0000256" key="2">
    <source>
        <dbReference type="ARBA" id="ARBA00022692"/>
    </source>
</evidence>
<comment type="similarity">
    <text evidence="5">Belongs to the MIP/aquaporin (TC 1.A.8) family.</text>
</comment>
<dbReference type="AlphaFoldDB" id="A0A445HD45"/>
<evidence type="ECO:0000256" key="1">
    <source>
        <dbReference type="ARBA" id="ARBA00004141"/>
    </source>
</evidence>
<dbReference type="SUPFAM" id="SSF81338">
    <property type="entry name" value="Aquaporin-like"/>
    <property type="match status" value="2"/>
</dbReference>
<comment type="caution">
    <text evidence="7">The sequence shown here is derived from an EMBL/GenBank/DDBJ whole genome shotgun (WGS) entry which is preliminary data.</text>
</comment>
<evidence type="ECO:0000256" key="5">
    <source>
        <dbReference type="RuleBase" id="RU000477"/>
    </source>
</evidence>
<feature type="transmembrane region" description="Helical" evidence="6">
    <location>
        <begin position="40"/>
        <end position="59"/>
    </location>
</feature>
<dbReference type="PANTHER" id="PTHR45724:SF21">
    <property type="entry name" value="MAJOR INTRINSIC PROTEIN"/>
    <property type="match status" value="1"/>
</dbReference>
<keyword evidence="8" id="KW-1185">Reference proteome</keyword>
<dbReference type="Proteomes" id="UP000289340">
    <property type="component" value="Chromosome 13"/>
</dbReference>
<comment type="subcellular location">
    <subcellularLocation>
        <location evidence="1">Membrane</location>
        <topology evidence="1">Multi-pass membrane protein</topology>
    </subcellularLocation>
</comment>
<evidence type="ECO:0000256" key="4">
    <source>
        <dbReference type="ARBA" id="ARBA00023136"/>
    </source>
</evidence>
<keyword evidence="3 6" id="KW-1133">Transmembrane helix</keyword>
<organism evidence="7 8">
    <name type="scientific">Glycine soja</name>
    <name type="common">Wild soybean</name>
    <dbReference type="NCBI Taxonomy" id="3848"/>
    <lineage>
        <taxon>Eukaryota</taxon>
        <taxon>Viridiplantae</taxon>
        <taxon>Streptophyta</taxon>
        <taxon>Embryophyta</taxon>
        <taxon>Tracheophyta</taxon>
        <taxon>Spermatophyta</taxon>
        <taxon>Magnoliopsida</taxon>
        <taxon>eudicotyledons</taxon>
        <taxon>Gunneridae</taxon>
        <taxon>Pentapetalae</taxon>
        <taxon>rosids</taxon>
        <taxon>fabids</taxon>
        <taxon>Fabales</taxon>
        <taxon>Fabaceae</taxon>
        <taxon>Papilionoideae</taxon>
        <taxon>50 kb inversion clade</taxon>
        <taxon>NPAAA clade</taxon>
        <taxon>indigoferoid/millettioid clade</taxon>
        <taxon>Phaseoleae</taxon>
        <taxon>Glycine</taxon>
        <taxon>Glycine subgen. Soja</taxon>
    </lineage>
</organism>